<proteinExistence type="predicted"/>
<dbReference type="EMBL" id="VSSQ01127978">
    <property type="protein sequence ID" value="MPN56989.1"/>
    <property type="molecule type" value="Genomic_DNA"/>
</dbReference>
<sequence length="88" mass="9913">MKGEVEEEVSKLNIPSKNVFRPSLLLGERSKPRLAEKIAAALMRPFNFIIPDNQKPIEAANVAKAMVQASKRQAPGMNVYHHREMMLV</sequence>
<organism evidence="1">
    <name type="scientific">bioreactor metagenome</name>
    <dbReference type="NCBI Taxonomy" id="1076179"/>
    <lineage>
        <taxon>unclassified sequences</taxon>
        <taxon>metagenomes</taxon>
        <taxon>ecological metagenomes</taxon>
    </lineage>
</organism>
<protein>
    <submittedName>
        <fullName evidence="1">Uncharacterized protein</fullName>
    </submittedName>
</protein>
<dbReference type="Gene3D" id="3.40.50.720">
    <property type="entry name" value="NAD(P)-binding Rossmann-like Domain"/>
    <property type="match status" value="1"/>
</dbReference>
<dbReference type="InterPro" id="IPR036291">
    <property type="entry name" value="NAD(P)-bd_dom_sf"/>
</dbReference>
<dbReference type="PANTHER" id="PTHR14097">
    <property type="entry name" value="OXIDOREDUCTASE HTATIP2"/>
    <property type="match status" value="1"/>
</dbReference>
<gene>
    <name evidence="1" type="ORF">SDC9_204683</name>
</gene>
<accession>A0A645J2N5</accession>
<dbReference type="PANTHER" id="PTHR14097:SF7">
    <property type="entry name" value="OXIDOREDUCTASE HTATIP2"/>
    <property type="match status" value="1"/>
</dbReference>
<dbReference type="AlphaFoldDB" id="A0A645J2N5"/>
<evidence type="ECO:0000313" key="1">
    <source>
        <dbReference type="EMBL" id="MPN56989.1"/>
    </source>
</evidence>
<comment type="caution">
    <text evidence="1">The sequence shown here is derived from an EMBL/GenBank/DDBJ whole genome shotgun (WGS) entry which is preliminary data.</text>
</comment>
<name>A0A645J2N5_9ZZZZ</name>
<dbReference type="SUPFAM" id="SSF51735">
    <property type="entry name" value="NAD(P)-binding Rossmann-fold domains"/>
    <property type="match status" value="1"/>
</dbReference>
<reference evidence="1" key="1">
    <citation type="submission" date="2019-08" db="EMBL/GenBank/DDBJ databases">
        <authorList>
            <person name="Kucharzyk K."/>
            <person name="Murdoch R.W."/>
            <person name="Higgins S."/>
            <person name="Loffler F."/>
        </authorList>
    </citation>
    <scope>NUCLEOTIDE SEQUENCE</scope>
</reference>